<dbReference type="EMBL" id="AFOY02000004">
    <property type="protein sequence ID" value="EXF95968.1"/>
    <property type="molecule type" value="Genomic_DNA"/>
</dbReference>
<feature type="binding site" evidence="5">
    <location>
        <position position="143"/>
    </location>
    <ligand>
        <name>Mg(2+)</name>
        <dbReference type="ChEBI" id="CHEBI:18420"/>
    </ligand>
</feature>
<protein>
    <submittedName>
        <fullName evidence="7">Host specificity protein</fullName>
    </submittedName>
</protein>
<dbReference type="InterPro" id="IPR005000">
    <property type="entry name" value="Aldolase/citrate-lyase_domain"/>
</dbReference>
<comment type="caution">
    <text evidence="7">The sequence shown here is derived from an EMBL/GenBank/DDBJ whole genome shotgun (WGS) entry which is preliminary data.</text>
</comment>
<dbReference type="AlphaFoldDB" id="A0A010SZ48"/>
<evidence type="ECO:0000256" key="4">
    <source>
        <dbReference type="PIRSR" id="PIRSR015582-1"/>
    </source>
</evidence>
<feature type="binding site" evidence="5">
    <location>
        <position position="117"/>
    </location>
    <ligand>
        <name>Mg(2+)</name>
        <dbReference type="ChEBI" id="CHEBI:18420"/>
    </ligand>
</feature>
<accession>A0A010SZ48</accession>
<dbReference type="Proteomes" id="UP000022611">
    <property type="component" value="Unassembled WGS sequence"/>
</dbReference>
<gene>
    <name evidence="7" type="ORF">HK44_021780</name>
</gene>
<keyword evidence="3 5" id="KW-0460">Magnesium</keyword>
<dbReference type="GO" id="GO:0003824">
    <property type="term" value="F:catalytic activity"/>
    <property type="evidence" value="ECO:0007669"/>
    <property type="project" value="InterPro"/>
</dbReference>
<dbReference type="PIRSF" id="PIRSF015582">
    <property type="entry name" value="Cit_lyase_B"/>
    <property type="match status" value="1"/>
</dbReference>
<sequence>MNEKLMRSALFVPGNRPERFAKALLSGADAVIVDFEDAVQEADKALARENLGRFLLAEPTARVWVRVNMASHTQHEADLAFCSGQPGVCGVMLPKAESAEQVARVVATGQPAWPIIESALGLQALAAISQVSGVDRLTYGGLDMSLDLGLIAGTAGAECMLDQVRFALLQHSRLADLAPPLETVYARIDDLIGLEHFALSAQSKGFAGMLCIHPRQVEVVHLALAPTLTQVDWASRVLAGADQAGAFQLDGQMIDAPVIQRARNILASANNA</sequence>
<dbReference type="OrthoDB" id="348111at2"/>
<evidence type="ECO:0000256" key="1">
    <source>
        <dbReference type="ARBA" id="ARBA00001946"/>
    </source>
</evidence>
<dbReference type="PATRIC" id="fig|1042209.11.peg.890"/>
<reference evidence="7 8" key="1">
    <citation type="journal article" date="2011" name="J. Bacteriol.">
        <title>Draft genome sequence of the polycyclic aromatic hydrocarbon-degrading, genetically engineered bioluminescent bioreporter Pseudomonas fluorescens HK44.</title>
        <authorList>
            <person name="Chauhan A."/>
            <person name="Layton A.C."/>
            <person name="Williams D.E."/>
            <person name="Smartt A.E."/>
            <person name="Ripp S."/>
            <person name="Karpinets T.V."/>
            <person name="Brown S.D."/>
            <person name="Sayler G.S."/>
        </authorList>
    </citation>
    <scope>NUCLEOTIDE SEQUENCE [LARGE SCALE GENOMIC DNA]</scope>
    <source>
        <strain evidence="7 8">HK44</strain>
    </source>
</reference>
<organism evidence="7 8">
    <name type="scientific">Pseudomonas fluorescens HK44</name>
    <dbReference type="NCBI Taxonomy" id="1042209"/>
    <lineage>
        <taxon>Bacteria</taxon>
        <taxon>Pseudomonadati</taxon>
        <taxon>Pseudomonadota</taxon>
        <taxon>Gammaproteobacteria</taxon>
        <taxon>Pseudomonadales</taxon>
        <taxon>Pseudomonadaceae</taxon>
        <taxon>Pseudomonas</taxon>
    </lineage>
</organism>
<dbReference type="GO" id="GO:0006107">
    <property type="term" value="P:oxaloacetate metabolic process"/>
    <property type="evidence" value="ECO:0007669"/>
    <property type="project" value="TreeGrafter"/>
</dbReference>
<dbReference type="RefSeq" id="WP_019689304.1">
    <property type="nucleotide sequence ID" value="NZ_AFOY02000004.1"/>
</dbReference>
<dbReference type="Pfam" id="PF03328">
    <property type="entry name" value="HpcH_HpaI"/>
    <property type="match status" value="1"/>
</dbReference>
<feature type="binding site" evidence="4">
    <location>
        <position position="66"/>
    </location>
    <ligand>
        <name>substrate</name>
    </ligand>
</feature>
<dbReference type="Gene3D" id="3.20.20.60">
    <property type="entry name" value="Phosphoenolpyruvate-binding domains"/>
    <property type="match status" value="1"/>
</dbReference>
<proteinExistence type="predicted"/>
<evidence type="ECO:0000256" key="3">
    <source>
        <dbReference type="ARBA" id="ARBA00022842"/>
    </source>
</evidence>
<dbReference type="InterPro" id="IPR015813">
    <property type="entry name" value="Pyrv/PenolPyrv_kinase-like_dom"/>
</dbReference>
<evidence type="ECO:0000259" key="6">
    <source>
        <dbReference type="Pfam" id="PF03328"/>
    </source>
</evidence>
<feature type="binding site" evidence="4">
    <location>
        <position position="117"/>
    </location>
    <ligand>
        <name>substrate</name>
    </ligand>
</feature>
<dbReference type="PANTHER" id="PTHR32308">
    <property type="entry name" value="LYASE BETA SUBUNIT, PUTATIVE (AFU_ORTHOLOGUE AFUA_4G13030)-RELATED"/>
    <property type="match status" value="1"/>
</dbReference>
<dbReference type="InterPro" id="IPR011206">
    <property type="entry name" value="Citrate_lyase_beta/mcl1/mcl2"/>
</dbReference>
<dbReference type="SUPFAM" id="SSF51621">
    <property type="entry name" value="Phosphoenolpyruvate/pyruvate domain"/>
    <property type="match status" value="1"/>
</dbReference>
<keyword evidence="2 5" id="KW-0479">Metal-binding</keyword>
<evidence type="ECO:0000256" key="2">
    <source>
        <dbReference type="ARBA" id="ARBA00022723"/>
    </source>
</evidence>
<evidence type="ECO:0000313" key="8">
    <source>
        <dbReference type="Proteomes" id="UP000022611"/>
    </source>
</evidence>
<dbReference type="HOGENOM" id="CLU_044864_2_0_6"/>
<comment type="cofactor">
    <cofactor evidence="1">
        <name>Mg(2+)</name>
        <dbReference type="ChEBI" id="CHEBI:18420"/>
    </cofactor>
</comment>
<evidence type="ECO:0000256" key="5">
    <source>
        <dbReference type="PIRSR" id="PIRSR015582-2"/>
    </source>
</evidence>
<dbReference type="GO" id="GO:0000287">
    <property type="term" value="F:magnesium ion binding"/>
    <property type="evidence" value="ECO:0007669"/>
    <property type="project" value="TreeGrafter"/>
</dbReference>
<name>A0A010SZ48_PSEFL</name>
<dbReference type="InterPro" id="IPR040442">
    <property type="entry name" value="Pyrv_kinase-like_dom_sf"/>
</dbReference>
<evidence type="ECO:0000313" key="7">
    <source>
        <dbReference type="EMBL" id="EXF95968.1"/>
    </source>
</evidence>
<dbReference type="PANTHER" id="PTHR32308:SF10">
    <property type="entry name" value="CITRATE LYASE SUBUNIT BETA"/>
    <property type="match status" value="1"/>
</dbReference>
<dbReference type="eggNOG" id="COG2301">
    <property type="taxonomic scope" value="Bacteria"/>
</dbReference>
<feature type="domain" description="HpcH/HpaI aldolase/citrate lyase" evidence="6">
    <location>
        <begin position="7"/>
        <end position="214"/>
    </location>
</feature>